<feature type="domain" description="SnoaL-like" evidence="1">
    <location>
        <begin position="14"/>
        <end position="120"/>
    </location>
</feature>
<dbReference type="Gene3D" id="3.10.450.50">
    <property type="match status" value="1"/>
</dbReference>
<gene>
    <name evidence="2" type="ORF">NCI01_17735</name>
</gene>
<dbReference type="InterPro" id="IPR037401">
    <property type="entry name" value="SnoaL-like"/>
</dbReference>
<evidence type="ECO:0000259" key="1">
    <source>
        <dbReference type="Pfam" id="PF12680"/>
    </source>
</evidence>
<accession>A0ABT1L0U5</accession>
<dbReference type="EMBL" id="JANARS010000008">
    <property type="protein sequence ID" value="MCP3423649.1"/>
    <property type="molecule type" value="Genomic_DNA"/>
</dbReference>
<keyword evidence="3" id="KW-1185">Reference proteome</keyword>
<dbReference type="InterPro" id="IPR032710">
    <property type="entry name" value="NTF2-like_dom_sf"/>
</dbReference>
<comment type="caution">
    <text evidence="2">The sequence shown here is derived from an EMBL/GenBank/DDBJ whole genome shotgun (WGS) entry which is preliminary data.</text>
</comment>
<evidence type="ECO:0000313" key="2">
    <source>
        <dbReference type="EMBL" id="MCP3423649.1"/>
    </source>
</evidence>
<name>A0ABT1L0U5_9ACTN</name>
<protein>
    <submittedName>
        <fullName evidence="2">Nuclear transport factor 2 family protein</fullName>
    </submittedName>
</protein>
<evidence type="ECO:0000313" key="3">
    <source>
        <dbReference type="Proteomes" id="UP001204524"/>
    </source>
</evidence>
<dbReference type="Proteomes" id="UP001204524">
    <property type="component" value="Unassembled WGS sequence"/>
</dbReference>
<dbReference type="Pfam" id="PF12680">
    <property type="entry name" value="SnoaL_2"/>
    <property type="match status" value="1"/>
</dbReference>
<dbReference type="SUPFAM" id="SSF54427">
    <property type="entry name" value="NTF2-like"/>
    <property type="match status" value="1"/>
</dbReference>
<reference evidence="2 3" key="1">
    <citation type="submission" date="2022-06" db="EMBL/GenBank/DDBJ databases">
        <authorList>
            <person name="So Y."/>
        </authorList>
    </citation>
    <scope>NUCLEOTIDE SEQUENCE [LARGE SCALE GENOMIC DNA]</scope>
    <source>
        <strain evidence="2 3">STR3</strain>
    </source>
</reference>
<sequence>MTPHELAAALHAALMAGQHGEDIRHLFTDDAVTIEHPNALQPRGGRRHLTEMLAGSTAGARLLERQEFDVHQTVEAGDEVVLRLTWTGELNEAVGPFAAGQQLRAHIVQFIRTTGGRISEIETFDCYEPFA</sequence>
<organism evidence="2 3">
    <name type="scientific">Nocardioides pinisoli</name>
    <dbReference type="NCBI Taxonomy" id="2950279"/>
    <lineage>
        <taxon>Bacteria</taxon>
        <taxon>Bacillati</taxon>
        <taxon>Actinomycetota</taxon>
        <taxon>Actinomycetes</taxon>
        <taxon>Propionibacteriales</taxon>
        <taxon>Nocardioidaceae</taxon>
        <taxon>Nocardioides</taxon>
    </lineage>
</organism>
<dbReference type="RefSeq" id="WP_254182818.1">
    <property type="nucleotide sequence ID" value="NZ_JANARS010000008.1"/>
</dbReference>
<proteinExistence type="predicted"/>